<gene>
    <name evidence="1" type="ORF">JQ619_24495</name>
</gene>
<dbReference type="EMBL" id="JAFCLK010000025">
    <property type="protein sequence ID" value="MBR1138930.1"/>
    <property type="molecule type" value="Genomic_DNA"/>
</dbReference>
<reference evidence="2" key="1">
    <citation type="journal article" date="2021" name="ISME J.">
        <title>Evolutionary origin and ecological implication of a unique nif island in free-living Bradyrhizobium lineages.</title>
        <authorList>
            <person name="Tao J."/>
        </authorList>
    </citation>
    <scope>NUCLEOTIDE SEQUENCE [LARGE SCALE GENOMIC DNA]</scope>
    <source>
        <strain evidence="2">SZCCT0094</strain>
    </source>
</reference>
<evidence type="ECO:0008006" key="3">
    <source>
        <dbReference type="Google" id="ProtNLM"/>
    </source>
</evidence>
<protein>
    <recommendedName>
        <fullName evidence="3">DUF4145 domain-containing protein</fullName>
    </recommendedName>
</protein>
<keyword evidence="2" id="KW-1185">Reference proteome</keyword>
<organism evidence="1 2">
    <name type="scientific">Bradyrhizobium denitrificans</name>
    <dbReference type="NCBI Taxonomy" id="2734912"/>
    <lineage>
        <taxon>Bacteria</taxon>
        <taxon>Pseudomonadati</taxon>
        <taxon>Pseudomonadota</taxon>
        <taxon>Alphaproteobacteria</taxon>
        <taxon>Hyphomicrobiales</taxon>
        <taxon>Nitrobacteraceae</taxon>
        <taxon>Bradyrhizobium</taxon>
    </lineage>
</organism>
<sequence>MKADDARLKKAHDEAVAAVNKLNDLIVTVLKYHVHTESVMVELIEAHGETAKETFAEKIEQCEDLNPPEIDAATWTLLRKANRLRNAVAHKIDGPEVKERLQQTRDAYSALSAQAAEDAKTYTEVQLALMAFTHCSSFIVVATENKKEADKKKKP</sequence>
<proteinExistence type="predicted"/>
<evidence type="ECO:0000313" key="1">
    <source>
        <dbReference type="EMBL" id="MBR1138930.1"/>
    </source>
</evidence>
<name>A0ABS5GC68_9BRAD</name>
<dbReference type="Proteomes" id="UP001314635">
    <property type="component" value="Unassembled WGS sequence"/>
</dbReference>
<dbReference type="RefSeq" id="WP_172244024.1">
    <property type="nucleotide sequence ID" value="NZ_JABFDP010000060.1"/>
</dbReference>
<accession>A0ABS5GC68</accession>
<evidence type="ECO:0000313" key="2">
    <source>
        <dbReference type="Proteomes" id="UP001314635"/>
    </source>
</evidence>
<comment type="caution">
    <text evidence="1">The sequence shown here is derived from an EMBL/GenBank/DDBJ whole genome shotgun (WGS) entry which is preliminary data.</text>
</comment>